<sequence length="329" mass="36937">MTPRWLYYITTNGGSAILITLCLVYLLTSPASAVRPGRMAVPTFLDFTAGGKECENDGTRPERLLAIRTIVSKSVEEMERYLATFDDGPWDADRDPEYPNVKQITSDLRRFPPDFNCLTAEEYKRWRASKGRGVGTGRKGAELYPLEYSMHFEPKGFGTEMSRKQKGLIILGPELWLQSESPPSRRGKSPISNSCFPPGKKVLTASRWAGRQGPKNVHIDLAWERQLHVRPESRKTRPYEDPALVRPCAPHQTMKLRELVLLAYDNVVSGDGMLGICQAPPPFSCAYGDWKNIPGEGYQRPQIGGEKERDSFRKDFEFLSGGSDSSSLD</sequence>
<dbReference type="Proteomes" id="UP000006911">
    <property type="component" value="Unassembled WGS sequence"/>
</dbReference>
<keyword evidence="3" id="KW-1185">Reference proteome</keyword>
<feature type="transmembrane region" description="Helical" evidence="1">
    <location>
        <begin position="6"/>
        <end position="28"/>
    </location>
</feature>
<organism evidence="2 3">
    <name type="scientific">Tuber melanosporum (strain Mel28)</name>
    <name type="common">Perigord black truffle</name>
    <dbReference type="NCBI Taxonomy" id="656061"/>
    <lineage>
        <taxon>Eukaryota</taxon>
        <taxon>Fungi</taxon>
        <taxon>Dikarya</taxon>
        <taxon>Ascomycota</taxon>
        <taxon>Pezizomycotina</taxon>
        <taxon>Pezizomycetes</taxon>
        <taxon>Pezizales</taxon>
        <taxon>Tuberaceae</taxon>
        <taxon>Tuber</taxon>
    </lineage>
</organism>
<dbReference type="EMBL" id="FN430164">
    <property type="protein sequence ID" value="CAZ82766.1"/>
    <property type="molecule type" value="Genomic_DNA"/>
</dbReference>
<keyword evidence="1" id="KW-0472">Membrane</keyword>
<keyword evidence="1" id="KW-1133">Transmembrane helix</keyword>
<evidence type="ECO:0000313" key="3">
    <source>
        <dbReference type="Proteomes" id="UP000006911"/>
    </source>
</evidence>
<dbReference type="InParanoid" id="D5GE23"/>
<evidence type="ECO:0000256" key="1">
    <source>
        <dbReference type="SAM" id="Phobius"/>
    </source>
</evidence>
<name>D5GE23_TUBMM</name>
<dbReference type="GeneID" id="9185489"/>
<proteinExistence type="predicted"/>
<reference evidence="2 3" key="1">
    <citation type="journal article" date="2010" name="Nature">
        <title>Perigord black truffle genome uncovers evolutionary origins and mechanisms of symbiosis.</title>
        <authorList>
            <person name="Martin F."/>
            <person name="Kohler A."/>
            <person name="Murat C."/>
            <person name="Balestrini R."/>
            <person name="Coutinho P.M."/>
            <person name="Jaillon O."/>
            <person name="Montanini B."/>
            <person name="Morin E."/>
            <person name="Noel B."/>
            <person name="Percudani R."/>
            <person name="Porcel B."/>
            <person name="Rubini A."/>
            <person name="Amicucci A."/>
            <person name="Amselem J."/>
            <person name="Anthouard V."/>
            <person name="Arcioni S."/>
            <person name="Artiguenave F."/>
            <person name="Aury J.M."/>
            <person name="Ballario P."/>
            <person name="Bolchi A."/>
            <person name="Brenna A."/>
            <person name="Brun A."/>
            <person name="Buee M."/>
            <person name="Cantarel B."/>
            <person name="Chevalier G."/>
            <person name="Couloux A."/>
            <person name="Da Silva C."/>
            <person name="Denoeud F."/>
            <person name="Duplessis S."/>
            <person name="Ghignone S."/>
            <person name="Hilselberger B."/>
            <person name="Iotti M."/>
            <person name="Marcais B."/>
            <person name="Mello A."/>
            <person name="Miranda M."/>
            <person name="Pacioni G."/>
            <person name="Quesneville H."/>
            <person name="Riccioni C."/>
            <person name="Ruotolo R."/>
            <person name="Splivallo R."/>
            <person name="Stocchi V."/>
            <person name="Tisserant E."/>
            <person name="Viscomi A.R."/>
            <person name="Zambonelli A."/>
            <person name="Zampieri E."/>
            <person name="Henrissat B."/>
            <person name="Lebrun M.H."/>
            <person name="Paolocci F."/>
            <person name="Bonfante P."/>
            <person name="Ottonello S."/>
            <person name="Wincker P."/>
        </authorList>
    </citation>
    <scope>NUCLEOTIDE SEQUENCE [LARGE SCALE GENOMIC DNA]</scope>
    <source>
        <strain evidence="2 3">Mel28</strain>
    </source>
</reference>
<gene>
    <name evidence="2" type="ORF">GSTUM_00006339001</name>
</gene>
<keyword evidence="1" id="KW-0812">Transmembrane</keyword>
<accession>D5GE23</accession>
<dbReference type="RefSeq" id="XP_002838575.1">
    <property type="nucleotide sequence ID" value="XM_002838529.1"/>
</dbReference>
<protein>
    <submittedName>
        <fullName evidence="2">(Perigord truffle) hypothetical protein</fullName>
    </submittedName>
</protein>
<evidence type="ECO:0000313" key="2">
    <source>
        <dbReference type="EMBL" id="CAZ82766.1"/>
    </source>
</evidence>
<dbReference type="AlphaFoldDB" id="D5GE23"/>
<dbReference type="HOGENOM" id="CLU_845168_0_0_1"/>
<dbReference type="KEGG" id="tml:GSTUM_00006339001"/>